<proteinExistence type="predicted"/>
<reference evidence="1" key="1">
    <citation type="submission" date="2023-01" db="EMBL/GenBank/DDBJ databases">
        <title>Human gut microbiome strain richness.</title>
        <authorList>
            <person name="Chen-Liaw A."/>
        </authorList>
    </citation>
    <scope>NUCLEOTIDE SEQUENCE</scope>
    <source>
        <strain evidence="1">1001217st2_G6_1001217B_191108</strain>
    </source>
</reference>
<evidence type="ECO:0000313" key="1">
    <source>
        <dbReference type="EMBL" id="MDB7084078.1"/>
    </source>
</evidence>
<dbReference type="AlphaFoldDB" id="A0A9Q7HRV9"/>
<accession>A0A9Q7HRV9</accession>
<dbReference type="Proteomes" id="UP001211987">
    <property type="component" value="Unassembled WGS sequence"/>
</dbReference>
<organism evidence="1 2">
    <name type="scientific">Thomasclavelia ramosa</name>
    <dbReference type="NCBI Taxonomy" id="1547"/>
    <lineage>
        <taxon>Bacteria</taxon>
        <taxon>Bacillati</taxon>
        <taxon>Bacillota</taxon>
        <taxon>Erysipelotrichia</taxon>
        <taxon>Erysipelotrichales</taxon>
        <taxon>Coprobacillaceae</taxon>
        <taxon>Thomasclavelia</taxon>
    </lineage>
</organism>
<sequence length="68" mass="8057">MMNKNIYRLFPADTKKHLNLSIKMYQYQDQTVSQQDVLKKIFLISSNGVFNSLKQELDNLYENNDILT</sequence>
<dbReference type="RefSeq" id="WP_003537559.1">
    <property type="nucleotide sequence ID" value="NZ_JAHOAY010000004.1"/>
</dbReference>
<dbReference type="EMBL" id="JAQLKE010000013">
    <property type="protein sequence ID" value="MDB7084078.1"/>
    <property type="molecule type" value="Genomic_DNA"/>
</dbReference>
<protein>
    <submittedName>
        <fullName evidence="1">Uncharacterized protein</fullName>
    </submittedName>
</protein>
<name>A0A9Q7HRV9_9FIRM</name>
<comment type="caution">
    <text evidence="1">The sequence shown here is derived from an EMBL/GenBank/DDBJ whole genome shotgun (WGS) entry which is preliminary data.</text>
</comment>
<evidence type="ECO:0000313" key="2">
    <source>
        <dbReference type="Proteomes" id="UP001211987"/>
    </source>
</evidence>
<gene>
    <name evidence="1" type="ORF">PM738_09725</name>
</gene>